<gene>
    <name evidence="1" type="ORF">AXG55_00395</name>
</gene>
<sequence>MEFEKLSEEKDKNYSTFSTPAFIEDLNGELQQELNKQWNLNANAFTEQSITGNPWNQGHTDEEGNFVPASLQNYYYNLSITDIPKGTPAISVSWEAFPHRILYYLGDNKPSTNDYKLNQQQLLELADTGFCQDKGTTITFKDIPTKLCPTPDWKGDLQKYGPYGPRGWQDEYCEWSVTRNSENKITRVDFVCENPEYWYTLWRVSPQAVAQKYQETLNYGLPDNSAYLIQVNVEDLYLKDPATGKNVIDPFTQKPAYNPLNKWNSGPYSLRGNNSSGGAMHLTSSPNTLQTEVGLAGAATVQRNIGNINPQTLICCSQYGQSYRNSDPFIGQSVNQVVEGPPSSRVSLANPIGLYIQMPNFSNYQLFDDPKLPTNAKVSDCWHIIRGHEILIDPVTNSPFVGNFILHAAFQIPESWIKAGVTKTVSDIKITANGITSPLQWAGQIAQTFHVGLFARALTEEELEPVSCCVSLNNPTSDKNLPAAQAQPIQMMYENLWQAYYNTKVTNPVGFPMSLATNSVIVPVPVRQGDQNLRIVLICSTAVTGENNSLPKVKASHPSIQITVEKTSGLQEVTYAPPGNSYPDTYNLLTLIVNIDKNTPTGIYGIQVENPGNNMPEDTVAPGFINVFPKL</sequence>
<evidence type="ECO:0000313" key="2">
    <source>
        <dbReference type="Proteomes" id="UP000184731"/>
    </source>
</evidence>
<keyword evidence="2" id="KW-1185">Reference proteome</keyword>
<dbReference type="EMBL" id="CP017834">
    <property type="protein sequence ID" value="APJ05025.1"/>
    <property type="molecule type" value="Genomic_DNA"/>
</dbReference>
<name>A0A1L4D482_9BACT</name>
<dbReference type="KEGG" id="saqi:AXG55_00395"/>
<protein>
    <submittedName>
        <fullName evidence="1">Uncharacterized protein</fullName>
    </submittedName>
</protein>
<reference evidence="1 2" key="1">
    <citation type="submission" date="2016-10" db="EMBL/GenBank/DDBJ databases">
        <title>Silvanigrella aquatica sp. nov., isolated from a freshwater lake located in the Black Forest, Germany, description of Silvanigrellaceae fam. nov., Silvanigrellales ord. nov., reclassification of the order Bdellovibrionales in the class Oligoflexia, reclassification of the families Bacteriovoracaceae and Halobacteriovoraceae in the new order Bacteriovoracales ord. nov., and reclassification of the family Pseudobacteriovoracaceae in the order Oligoflexiales.</title>
        <authorList>
            <person name="Hahn M.W."/>
            <person name="Schmidt J."/>
            <person name="Koll U."/>
            <person name="Rohde M."/>
            <person name="Verbag S."/>
            <person name="Pitt A."/>
            <person name="Nakai R."/>
            <person name="Naganuma T."/>
            <person name="Lang E."/>
        </authorList>
    </citation>
    <scope>NUCLEOTIDE SEQUENCE [LARGE SCALE GENOMIC DNA]</scope>
    <source>
        <strain evidence="1 2">MWH-Nonnen-W8red</strain>
    </source>
</reference>
<proteinExistence type="predicted"/>
<dbReference type="AlphaFoldDB" id="A0A1L4D482"/>
<organism evidence="1 2">
    <name type="scientific">Silvanigrella aquatica</name>
    <dbReference type="NCBI Taxonomy" id="1915309"/>
    <lineage>
        <taxon>Bacteria</taxon>
        <taxon>Pseudomonadati</taxon>
        <taxon>Bdellovibrionota</taxon>
        <taxon>Oligoflexia</taxon>
        <taxon>Silvanigrellales</taxon>
        <taxon>Silvanigrellaceae</taxon>
        <taxon>Silvanigrella</taxon>
    </lineage>
</organism>
<accession>A0A1L4D482</accession>
<dbReference type="Proteomes" id="UP000184731">
    <property type="component" value="Chromosome"/>
</dbReference>
<evidence type="ECO:0000313" key="1">
    <source>
        <dbReference type="EMBL" id="APJ05025.1"/>
    </source>
</evidence>